<dbReference type="EMBL" id="KZ819290">
    <property type="protein sequence ID" value="PWN98650.1"/>
    <property type="molecule type" value="Genomic_DNA"/>
</dbReference>
<reference evidence="2 3" key="1">
    <citation type="journal article" date="2018" name="Mol. Biol. Evol.">
        <title>Broad Genomic Sampling Reveals a Smut Pathogenic Ancestry of the Fungal Clade Ustilaginomycotina.</title>
        <authorList>
            <person name="Kijpornyongpan T."/>
            <person name="Mondo S.J."/>
            <person name="Barry K."/>
            <person name="Sandor L."/>
            <person name="Lee J."/>
            <person name="Lipzen A."/>
            <person name="Pangilinan J."/>
            <person name="LaButti K."/>
            <person name="Hainaut M."/>
            <person name="Henrissat B."/>
            <person name="Grigoriev I.V."/>
            <person name="Spatafora J.W."/>
            <person name="Aime M.C."/>
        </authorList>
    </citation>
    <scope>NUCLEOTIDE SEQUENCE [LARGE SCALE GENOMIC DNA]</scope>
    <source>
        <strain evidence="2 3">MCA 4186</strain>
    </source>
</reference>
<dbReference type="AlphaFoldDB" id="A0A316ZAE2"/>
<sequence length="180" mass="19165">MQRMARHLSAVAIVEQRAGESRDVKVPDAADRTSTGAATPQFLSGTGDGYITHRKGGARSSSDAHLTWALERRAGKLSEKRTRLSIVARRALVNASTDGRESIRGARACSCQPLERSCPVEVACTAQSLLRGRHRSRSAGRSVVLPRASLAVLHAGRASHSCALALAACLCRRHASLCSV</sequence>
<proteinExistence type="predicted"/>
<feature type="region of interest" description="Disordered" evidence="1">
    <location>
        <begin position="19"/>
        <end position="48"/>
    </location>
</feature>
<protein>
    <submittedName>
        <fullName evidence="2">Uncharacterized protein</fullName>
    </submittedName>
</protein>
<evidence type="ECO:0000313" key="2">
    <source>
        <dbReference type="EMBL" id="PWN98650.1"/>
    </source>
</evidence>
<name>A0A316ZAE2_9BASI</name>
<dbReference type="RefSeq" id="XP_025598929.1">
    <property type="nucleotide sequence ID" value="XM_025739670.1"/>
</dbReference>
<feature type="compositionally biased region" description="Polar residues" evidence="1">
    <location>
        <begin position="32"/>
        <end position="44"/>
    </location>
</feature>
<keyword evidence="3" id="KW-1185">Reference proteome</keyword>
<gene>
    <name evidence="2" type="ORF">FA09DRAFT_246836</name>
</gene>
<evidence type="ECO:0000256" key="1">
    <source>
        <dbReference type="SAM" id="MobiDB-lite"/>
    </source>
</evidence>
<evidence type="ECO:0000313" key="3">
    <source>
        <dbReference type="Proteomes" id="UP000245946"/>
    </source>
</evidence>
<accession>A0A316ZAE2</accession>
<dbReference type="Proteomes" id="UP000245946">
    <property type="component" value="Unassembled WGS sequence"/>
</dbReference>
<organism evidence="2 3">
    <name type="scientific">Tilletiopsis washingtonensis</name>
    <dbReference type="NCBI Taxonomy" id="58919"/>
    <lineage>
        <taxon>Eukaryota</taxon>
        <taxon>Fungi</taxon>
        <taxon>Dikarya</taxon>
        <taxon>Basidiomycota</taxon>
        <taxon>Ustilaginomycotina</taxon>
        <taxon>Exobasidiomycetes</taxon>
        <taxon>Entylomatales</taxon>
        <taxon>Entylomatales incertae sedis</taxon>
        <taxon>Tilletiopsis</taxon>
    </lineage>
</organism>
<feature type="compositionally biased region" description="Basic and acidic residues" evidence="1">
    <location>
        <begin position="19"/>
        <end position="31"/>
    </location>
</feature>
<dbReference type="GeneID" id="37267216"/>